<dbReference type="Proteomes" id="UP000297452">
    <property type="component" value="Unassembled WGS sequence"/>
</dbReference>
<comment type="caution">
    <text evidence="1">The sequence shown here is derived from an EMBL/GenBank/DDBJ whole genome shotgun (WGS) entry which is preliminary data.</text>
</comment>
<dbReference type="EMBL" id="PQXJ01000160">
    <property type="protein sequence ID" value="TGO59539.1"/>
    <property type="molecule type" value="Genomic_DNA"/>
</dbReference>
<reference evidence="1 2" key="1">
    <citation type="submission" date="2017-12" db="EMBL/GenBank/DDBJ databases">
        <title>Comparative genomics of Botrytis spp.</title>
        <authorList>
            <person name="Valero-Jimenez C.A."/>
            <person name="Tapia P."/>
            <person name="Veloso J."/>
            <person name="Silva-Moreno E."/>
            <person name="Staats M."/>
            <person name="Valdes J.H."/>
            <person name="Van Kan J.A.L."/>
        </authorList>
    </citation>
    <scope>NUCLEOTIDE SEQUENCE [LARGE SCALE GENOMIC DNA]</scope>
    <source>
        <strain evidence="1 2">MUCL2120</strain>
    </source>
</reference>
<dbReference type="OrthoDB" id="3565361at2759"/>
<sequence length="352" mass="39569">MDLVYQHTLASIGLLDVTITTQEEMDILDSMLRLDELSAQQFLGSLHLLERVSNDEWMSRAWVYQEVAAAGSRMVLFLKCDPSLHLTFQYTADHLTSSLNILGEYCILPGEVIHAIKHLENCPILSGHSISKQVQSRLDKASNLIKSALSGESHLLGRLIGNFQKPMPWEERKQDIYDPLYRPLVYIVEALQGLEGRSNSRIPDRIAMLGNLFGFSMSANVFALALLNGDLTLLSALNGTQPGRNCEGLQWFPLSKSIRNCSLASQDPSDRISYQLDTHVFSKRGLGTEGNIWEMTEKIDLWSLVNPLEFPESQWNKMLSICLRAETSNGNMDAALREDIDELAIWATWSVI</sequence>
<keyword evidence="2" id="KW-1185">Reference proteome</keyword>
<organism evidence="1 2">
    <name type="scientific">Botryotinia narcissicola</name>
    <dbReference type="NCBI Taxonomy" id="278944"/>
    <lineage>
        <taxon>Eukaryota</taxon>
        <taxon>Fungi</taxon>
        <taxon>Dikarya</taxon>
        <taxon>Ascomycota</taxon>
        <taxon>Pezizomycotina</taxon>
        <taxon>Leotiomycetes</taxon>
        <taxon>Helotiales</taxon>
        <taxon>Sclerotiniaceae</taxon>
        <taxon>Botryotinia</taxon>
    </lineage>
</organism>
<evidence type="ECO:0008006" key="3">
    <source>
        <dbReference type="Google" id="ProtNLM"/>
    </source>
</evidence>
<accession>A0A4Z1ID21</accession>
<dbReference type="STRING" id="278944.A0A4Z1ID21"/>
<protein>
    <recommendedName>
        <fullName evidence="3">Heterokaryon incompatibility domain-containing protein</fullName>
    </recommendedName>
</protein>
<gene>
    <name evidence="1" type="ORF">BOTNAR_0160g00150</name>
</gene>
<dbReference type="AlphaFoldDB" id="A0A4Z1ID21"/>
<name>A0A4Z1ID21_9HELO</name>
<evidence type="ECO:0000313" key="2">
    <source>
        <dbReference type="Proteomes" id="UP000297452"/>
    </source>
</evidence>
<proteinExistence type="predicted"/>
<evidence type="ECO:0000313" key="1">
    <source>
        <dbReference type="EMBL" id="TGO59539.1"/>
    </source>
</evidence>